<gene>
    <name evidence="1" type="ORF">METZ01_LOCUS363741</name>
</gene>
<organism evidence="1">
    <name type="scientific">marine metagenome</name>
    <dbReference type="NCBI Taxonomy" id="408172"/>
    <lineage>
        <taxon>unclassified sequences</taxon>
        <taxon>metagenomes</taxon>
        <taxon>ecological metagenomes</taxon>
    </lineage>
</organism>
<feature type="non-terminal residue" evidence="1">
    <location>
        <position position="1"/>
    </location>
</feature>
<proteinExistence type="predicted"/>
<accession>A0A382SNT4</accession>
<protein>
    <submittedName>
        <fullName evidence="1">Uncharacterized protein</fullName>
    </submittedName>
</protein>
<reference evidence="1" key="1">
    <citation type="submission" date="2018-05" db="EMBL/GenBank/DDBJ databases">
        <authorList>
            <person name="Lanie J.A."/>
            <person name="Ng W.-L."/>
            <person name="Kazmierczak K.M."/>
            <person name="Andrzejewski T.M."/>
            <person name="Davidsen T.M."/>
            <person name="Wayne K.J."/>
            <person name="Tettelin H."/>
            <person name="Glass J.I."/>
            <person name="Rusch D."/>
            <person name="Podicherti R."/>
            <person name="Tsui H.-C.T."/>
            <person name="Winkler M.E."/>
        </authorList>
    </citation>
    <scope>NUCLEOTIDE SEQUENCE</scope>
</reference>
<sequence>DWSSAESLPLGDVERIRLEWISLLRHITRAPDFDWERWRSLQAEAQKLLFSRETKQSLIEMPALTPGQRQKIEHRLRLLK</sequence>
<name>A0A382SNT4_9ZZZZ</name>
<evidence type="ECO:0000313" key="1">
    <source>
        <dbReference type="EMBL" id="SVD10887.1"/>
    </source>
</evidence>
<dbReference type="AlphaFoldDB" id="A0A382SNT4"/>
<dbReference type="EMBL" id="UINC01130061">
    <property type="protein sequence ID" value="SVD10887.1"/>
    <property type="molecule type" value="Genomic_DNA"/>
</dbReference>